<dbReference type="RefSeq" id="WP_062282172.1">
    <property type="nucleotide sequence ID" value="NZ_LTBC01000002.1"/>
</dbReference>
<dbReference type="AlphaFoldDB" id="A0A151B0L3"/>
<dbReference type="InterPro" id="IPR050319">
    <property type="entry name" value="ABC_transp_ATP-bind"/>
</dbReference>
<dbReference type="SUPFAM" id="SSF52540">
    <property type="entry name" value="P-loop containing nucleoside triphosphate hydrolases"/>
    <property type="match status" value="1"/>
</dbReference>
<dbReference type="GO" id="GO:0015833">
    <property type="term" value="P:peptide transport"/>
    <property type="evidence" value="ECO:0007669"/>
    <property type="project" value="InterPro"/>
</dbReference>
<evidence type="ECO:0000313" key="7">
    <source>
        <dbReference type="Proteomes" id="UP000075670"/>
    </source>
</evidence>
<evidence type="ECO:0000256" key="4">
    <source>
        <dbReference type="ARBA" id="ARBA00022840"/>
    </source>
</evidence>
<dbReference type="InterPro" id="IPR013563">
    <property type="entry name" value="Oligopep_ABC_C"/>
</dbReference>
<dbReference type="OrthoDB" id="41661at2"/>
<keyword evidence="7" id="KW-1185">Reference proteome</keyword>
<dbReference type="PANTHER" id="PTHR43776:SF7">
    <property type="entry name" value="D,D-DIPEPTIDE TRANSPORT ATP-BINDING PROTEIN DDPF-RELATED"/>
    <property type="match status" value="1"/>
</dbReference>
<dbReference type="InterPro" id="IPR003593">
    <property type="entry name" value="AAA+_ATPase"/>
</dbReference>
<protein>
    <submittedName>
        <fullName evidence="6">Oligopeptide transport ATP-binding protein OppF</fullName>
    </submittedName>
</protein>
<dbReference type="InterPro" id="IPR003439">
    <property type="entry name" value="ABC_transporter-like_ATP-bd"/>
</dbReference>
<name>A0A151B0L3_9FIRM</name>
<dbReference type="Pfam" id="PF00005">
    <property type="entry name" value="ABC_tran"/>
    <property type="match status" value="1"/>
</dbReference>
<dbReference type="PROSITE" id="PS50893">
    <property type="entry name" value="ABC_TRANSPORTER_2"/>
    <property type="match status" value="1"/>
</dbReference>
<dbReference type="GO" id="GO:0005524">
    <property type="term" value="F:ATP binding"/>
    <property type="evidence" value="ECO:0007669"/>
    <property type="project" value="UniProtKB-KW"/>
</dbReference>
<dbReference type="GO" id="GO:0016887">
    <property type="term" value="F:ATP hydrolysis activity"/>
    <property type="evidence" value="ECO:0007669"/>
    <property type="project" value="InterPro"/>
</dbReference>
<dbReference type="FunFam" id="3.40.50.300:FF:000016">
    <property type="entry name" value="Oligopeptide ABC transporter ATP-binding component"/>
    <property type="match status" value="1"/>
</dbReference>
<organism evidence="6 7">
    <name type="scientific">Moorella mulderi DSM 14980</name>
    <dbReference type="NCBI Taxonomy" id="1122241"/>
    <lineage>
        <taxon>Bacteria</taxon>
        <taxon>Bacillati</taxon>
        <taxon>Bacillota</taxon>
        <taxon>Clostridia</taxon>
        <taxon>Neomoorellales</taxon>
        <taxon>Neomoorellaceae</taxon>
        <taxon>Neomoorella</taxon>
    </lineage>
</organism>
<dbReference type="PANTHER" id="PTHR43776">
    <property type="entry name" value="TRANSPORT ATP-BINDING PROTEIN"/>
    <property type="match status" value="1"/>
</dbReference>
<dbReference type="SMART" id="SM00382">
    <property type="entry name" value="AAA"/>
    <property type="match status" value="1"/>
</dbReference>
<dbReference type="PROSITE" id="PS00211">
    <property type="entry name" value="ABC_TRANSPORTER_1"/>
    <property type="match status" value="1"/>
</dbReference>
<evidence type="ECO:0000259" key="5">
    <source>
        <dbReference type="PROSITE" id="PS50893"/>
    </source>
</evidence>
<dbReference type="Proteomes" id="UP000075670">
    <property type="component" value="Unassembled WGS sequence"/>
</dbReference>
<gene>
    <name evidence="6" type="primary">oppF_2</name>
    <name evidence="6" type="ORF">MOMUL_09570</name>
</gene>
<evidence type="ECO:0000313" key="6">
    <source>
        <dbReference type="EMBL" id="KYH33177.1"/>
    </source>
</evidence>
<dbReference type="EMBL" id="LTBC01000002">
    <property type="protein sequence ID" value="KYH33177.1"/>
    <property type="molecule type" value="Genomic_DNA"/>
</dbReference>
<proteinExistence type="inferred from homology"/>
<reference evidence="6 7" key="1">
    <citation type="submission" date="2016-02" db="EMBL/GenBank/DDBJ databases">
        <title>Genome sequence of Moorella mulderi DSM 14980.</title>
        <authorList>
            <person name="Poehlein A."/>
            <person name="Daniel R."/>
        </authorList>
    </citation>
    <scope>NUCLEOTIDE SEQUENCE [LARGE SCALE GENOMIC DNA]</scope>
    <source>
        <strain evidence="6 7">DSM 14980</strain>
    </source>
</reference>
<dbReference type="Pfam" id="PF08352">
    <property type="entry name" value="oligo_HPY"/>
    <property type="match status" value="1"/>
</dbReference>
<evidence type="ECO:0000256" key="2">
    <source>
        <dbReference type="ARBA" id="ARBA00022448"/>
    </source>
</evidence>
<dbReference type="PATRIC" id="fig|1122241.3.peg.1006"/>
<dbReference type="GO" id="GO:0055085">
    <property type="term" value="P:transmembrane transport"/>
    <property type="evidence" value="ECO:0007669"/>
    <property type="project" value="UniProtKB-ARBA"/>
</dbReference>
<keyword evidence="2" id="KW-0813">Transport</keyword>
<comment type="similarity">
    <text evidence="1">Belongs to the ABC transporter superfamily.</text>
</comment>
<keyword evidence="4 6" id="KW-0067">ATP-binding</keyword>
<dbReference type="InterPro" id="IPR027417">
    <property type="entry name" value="P-loop_NTPase"/>
</dbReference>
<comment type="caution">
    <text evidence="6">The sequence shown here is derived from an EMBL/GenBank/DDBJ whole genome shotgun (WGS) entry which is preliminary data.</text>
</comment>
<dbReference type="InterPro" id="IPR017871">
    <property type="entry name" value="ABC_transporter-like_CS"/>
</dbReference>
<accession>A0A151B0L3</accession>
<dbReference type="NCBIfam" id="TIGR01727">
    <property type="entry name" value="oligo_HPY"/>
    <property type="match status" value="1"/>
</dbReference>
<feature type="domain" description="ABC transporter" evidence="5">
    <location>
        <begin position="7"/>
        <end position="260"/>
    </location>
</feature>
<dbReference type="CDD" id="cd03257">
    <property type="entry name" value="ABC_NikE_OppD_transporters"/>
    <property type="match status" value="1"/>
</dbReference>
<evidence type="ECO:0000256" key="1">
    <source>
        <dbReference type="ARBA" id="ARBA00005417"/>
    </source>
</evidence>
<dbReference type="Gene3D" id="3.40.50.300">
    <property type="entry name" value="P-loop containing nucleotide triphosphate hydrolases"/>
    <property type="match status" value="1"/>
</dbReference>
<evidence type="ECO:0000256" key="3">
    <source>
        <dbReference type="ARBA" id="ARBA00022741"/>
    </source>
</evidence>
<sequence length="326" mass="36603">MRAGNLLEVNGLKKYFPVQRSLASRLFGQRPGWLKAVDGVDLFIREGETLGLVGESGSGKSTLGRTVVGLYEATAGEVRFEGRPVKELSPQERKSFRQKVQMIFQNPYSSLNPRKTVRQILDVPLRMRGVPGPERPSEMEELLERVGLSRWHLNQYPHQLSGGQRQRIGIARALAVHPRFIVADEPVSALDVSVQAQIINLLMDLQEQFRLTYLFIAHDINVVHHISNRIAVMYLGRVVEIAGSEELLTAPRHPYTKALISAIPEISKIRRRERILLEGTIPSPLNPPPGCCFQTRCPEKKDPVCTQIVPTLKDVGGDHFVACHLY</sequence>
<keyword evidence="3" id="KW-0547">Nucleotide-binding</keyword>